<accession>A0A926VB32</accession>
<sequence length="336" mass="37557">MLCQELILSTFDFSPYQLGIPQQSGLMTVVPIFGADNKGKYTGPLTGLKLNRVTGYGSVELTNPADSGIAIVPLHIGYIQDGAQNHALCRSAFIAGGQKLMFEDACCVQQSQGGYLEGREQWFFILPVQLRLQALQLRGQKSYSKLWNAISHLNQQFNLPNRGHLEQIITRQRAFLTQYQSRFELLENQTGALFFLGDKLAGIEIAPTAAYFQEMWMPLVCFCYGTAAMYFEQKAGIVAEQQPAPFAASNLRELRFQLQQSRQKLQEQVLSQLAATPAEKFNVQEEERFCELRLQTAIGNNFAGQFVEDSGQLVYASLFAKPEYILSKNLTPLAAA</sequence>
<protein>
    <recommendedName>
        <fullName evidence="1">ARG and Rhodanese-Phosphatase-superfamily-associated domain-containing protein</fullName>
    </recommendedName>
</protein>
<proteinExistence type="predicted"/>
<dbReference type="EMBL" id="JACJPW010000006">
    <property type="protein sequence ID" value="MBD2180270.1"/>
    <property type="molecule type" value="Genomic_DNA"/>
</dbReference>
<comment type="caution">
    <text evidence="2">The sequence shown here is derived from an EMBL/GenBank/DDBJ whole genome shotgun (WGS) entry which is preliminary data.</text>
</comment>
<keyword evidence="3" id="KW-1185">Reference proteome</keyword>
<dbReference type="Pfam" id="PF20208">
    <property type="entry name" value="ARPP-1"/>
    <property type="match status" value="1"/>
</dbReference>
<evidence type="ECO:0000259" key="1">
    <source>
        <dbReference type="Pfam" id="PF20208"/>
    </source>
</evidence>
<reference evidence="2" key="2">
    <citation type="submission" date="2020-08" db="EMBL/GenBank/DDBJ databases">
        <authorList>
            <person name="Chen M."/>
            <person name="Teng W."/>
            <person name="Zhao L."/>
            <person name="Hu C."/>
            <person name="Zhou Y."/>
            <person name="Han B."/>
            <person name="Song L."/>
            <person name="Shu W."/>
        </authorList>
    </citation>
    <scope>NUCLEOTIDE SEQUENCE</scope>
    <source>
        <strain evidence="2">FACHB-1375</strain>
    </source>
</reference>
<dbReference type="InterPro" id="IPR046699">
    <property type="entry name" value="ARPP-1"/>
</dbReference>
<dbReference type="RefSeq" id="WP_190462272.1">
    <property type="nucleotide sequence ID" value="NZ_JACJPW010000006.1"/>
</dbReference>
<dbReference type="Proteomes" id="UP000641646">
    <property type="component" value="Unassembled WGS sequence"/>
</dbReference>
<reference evidence="2" key="1">
    <citation type="journal article" date="2015" name="ISME J.">
        <title>Draft Genome Sequence of Streptomyces incarnatus NRRL8089, which Produces the Nucleoside Antibiotic Sinefungin.</title>
        <authorList>
            <person name="Oshima K."/>
            <person name="Hattori M."/>
            <person name="Shimizu H."/>
            <person name="Fukuda K."/>
            <person name="Nemoto M."/>
            <person name="Inagaki K."/>
            <person name="Tamura T."/>
        </authorList>
    </citation>
    <scope>NUCLEOTIDE SEQUENCE</scope>
    <source>
        <strain evidence="2">FACHB-1375</strain>
    </source>
</reference>
<evidence type="ECO:0000313" key="2">
    <source>
        <dbReference type="EMBL" id="MBD2180270.1"/>
    </source>
</evidence>
<gene>
    <name evidence="2" type="ORF">H6G03_03930</name>
</gene>
<name>A0A926VB32_9CYAN</name>
<organism evidence="2 3">
    <name type="scientific">Aerosakkonema funiforme FACHB-1375</name>
    <dbReference type="NCBI Taxonomy" id="2949571"/>
    <lineage>
        <taxon>Bacteria</taxon>
        <taxon>Bacillati</taxon>
        <taxon>Cyanobacteriota</taxon>
        <taxon>Cyanophyceae</taxon>
        <taxon>Oscillatoriophycideae</taxon>
        <taxon>Aerosakkonematales</taxon>
        <taxon>Aerosakkonemataceae</taxon>
        <taxon>Aerosakkonema</taxon>
    </lineage>
</organism>
<evidence type="ECO:0000313" key="3">
    <source>
        <dbReference type="Proteomes" id="UP000641646"/>
    </source>
</evidence>
<feature type="domain" description="ARG and Rhodanese-Phosphatase-superfamily-associated" evidence="1">
    <location>
        <begin position="16"/>
        <end position="319"/>
    </location>
</feature>
<dbReference type="AlphaFoldDB" id="A0A926VB32"/>